<evidence type="ECO:0000256" key="3">
    <source>
        <dbReference type="ARBA" id="ARBA00022692"/>
    </source>
</evidence>
<dbReference type="InterPro" id="IPR050119">
    <property type="entry name" value="CCR1-9-like"/>
</dbReference>
<dbReference type="RefSeq" id="XP_013876380.1">
    <property type="nucleotide sequence ID" value="XM_014020926.1"/>
</dbReference>
<dbReference type="GO" id="GO:0016493">
    <property type="term" value="F:C-C chemokine receptor activity"/>
    <property type="evidence" value="ECO:0007669"/>
    <property type="project" value="TreeGrafter"/>
</dbReference>
<keyword evidence="3 11" id="KW-0812">Transmembrane</keyword>
<dbReference type="GO" id="GO:0007204">
    <property type="term" value="P:positive regulation of cytosolic calcium ion concentration"/>
    <property type="evidence" value="ECO:0007669"/>
    <property type="project" value="TreeGrafter"/>
</dbReference>
<dbReference type="InterPro" id="IPR000276">
    <property type="entry name" value="GPCR_Rhodpsn"/>
</dbReference>
<keyword evidence="8 11" id="KW-0675">Receptor</keyword>
<dbReference type="InParanoid" id="A0A2I4C8S9"/>
<dbReference type="GO" id="GO:0019957">
    <property type="term" value="F:C-C chemokine binding"/>
    <property type="evidence" value="ECO:0007669"/>
    <property type="project" value="TreeGrafter"/>
</dbReference>
<evidence type="ECO:0000256" key="10">
    <source>
        <dbReference type="ARBA" id="ARBA00023224"/>
    </source>
</evidence>
<feature type="transmembrane region" description="Helical" evidence="13">
    <location>
        <begin position="173"/>
        <end position="192"/>
    </location>
</feature>
<dbReference type="GO" id="GO:0004947">
    <property type="term" value="F:bradykinin receptor activity"/>
    <property type="evidence" value="ECO:0007669"/>
    <property type="project" value="InterPro"/>
</dbReference>
<keyword evidence="4 13" id="KW-1133">Transmembrane helix</keyword>
<evidence type="ECO:0000256" key="13">
    <source>
        <dbReference type="SAM" id="Phobius"/>
    </source>
</evidence>
<dbReference type="GO" id="GO:0009897">
    <property type="term" value="C:external side of plasma membrane"/>
    <property type="evidence" value="ECO:0007669"/>
    <property type="project" value="TreeGrafter"/>
</dbReference>
<evidence type="ECO:0000256" key="2">
    <source>
        <dbReference type="ARBA" id="ARBA00022475"/>
    </source>
</evidence>
<dbReference type="Gene3D" id="1.20.1070.10">
    <property type="entry name" value="Rhodopsin 7-helix transmembrane proteins"/>
    <property type="match status" value="1"/>
</dbReference>
<evidence type="ECO:0000256" key="7">
    <source>
        <dbReference type="ARBA" id="ARBA00023157"/>
    </source>
</evidence>
<keyword evidence="7" id="KW-1015">Disulfide bond</keyword>
<evidence type="ECO:0000313" key="16">
    <source>
        <dbReference type="RefSeq" id="XP_013876380.1"/>
    </source>
</evidence>
<feature type="region of interest" description="Disordered" evidence="12">
    <location>
        <begin position="305"/>
        <end position="328"/>
    </location>
</feature>
<dbReference type="PROSITE" id="PS50262">
    <property type="entry name" value="G_PROTEIN_RECEP_F1_2"/>
    <property type="match status" value="1"/>
</dbReference>
<gene>
    <name evidence="16" type="primary">LOC106526339</name>
</gene>
<evidence type="ECO:0000256" key="11">
    <source>
        <dbReference type="RuleBase" id="RU000688"/>
    </source>
</evidence>
<keyword evidence="9" id="KW-0325">Glycoprotein</keyword>
<evidence type="ECO:0000256" key="1">
    <source>
        <dbReference type="ARBA" id="ARBA00004651"/>
    </source>
</evidence>
<dbReference type="KEGG" id="alim:106526339"/>
<accession>A0A2I4C8S9</accession>
<comment type="similarity">
    <text evidence="11">Belongs to the G-protein coupled receptor 1 family.</text>
</comment>
<dbReference type="PROSITE" id="PS00237">
    <property type="entry name" value="G_PROTEIN_RECEP_F1_1"/>
    <property type="match status" value="1"/>
</dbReference>
<dbReference type="SUPFAM" id="SSF81321">
    <property type="entry name" value="Family A G protein-coupled receptor-like"/>
    <property type="match status" value="1"/>
</dbReference>
<evidence type="ECO:0000256" key="5">
    <source>
        <dbReference type="ARBA" id="ARBA00023040"/>
    </source>
</evidence>
<dbReference type="InterPro" id="IPR017452">
    <property type="entry name" value="GPCR_Rhodpsn_7TM"/>
</dbReference>
<evidence type="ECO:0000256" key="8">
    <source>
        <dbReference type="ARBA" id="ARBA00023170"/>
    </source>
</evidence>
<dbReference type="PRINTS" id="PR00425">
    <property type="entry name" value="BRADYKININR"/>
</dbReference>
<feature type="transmembrane region" description="Helical" evidence="13">
    <location>
        <begin position="80"/>
        <end position="99"/>
    </location>
</feature>
<evidence type="ECO:0000259" key="14">
    <source>
        <dbReference type="PROSITE" id="PS50262"/>
    </source>
</evidence>
<name>A0A2I4C8S9_AUSLI</name>
<dbReference type="GO" id="GO:0006955">
    <property type="term" value="P:immune response"/>
    <property type="evidence" value="ECO:0007669"/>
    <property type="project" value="TreeGrafter"/>
</dbReference>
<dbReference type="PRINTS" id="PR00237">
    <property type="entry name" value="GPCRRHODOPSN"/>
</dbReference>
<dbReference type="PANTHER" id="PTHR10489:SF957">
    <property type="entry name" value="B2 BRADYKININ RECEPTOR"/>
    <property type="match status" value="1"/>
</dbReference>
<dbReference type="Pfam" id="PF00001">
    <property type="entry name" value="7tm_1"/>
    <property type="match status" value="1"/>
</dbReference>
<sequence length="328" mass="37506">RRLDLHFHSSVHLLISVLGIVLNVFVLMVFCLHKKACTTPEIYLSNMAAADLVLVSFLPFWANYISNYYNWIFGEVMCKIAKMIIIMNSFCSIYFLVLVSIDRYLALVHPLSFKRIRTPFFAKLGCLLVWILGFSFGVPTFIFRKVVKNYDKNICTTVNLSYTTVFTSQSLNLAFGFIVPVSIIVFCTVKIIKILRSRPMEGVNAKKTEQKATTLVLAVLLAFLICWVPYHLLGISVLLPITECSTRKVFYICGQIFSYLAYFNSVLNPILYIIVGKNFRKKVQELFRQWKNKRFLIVSKTSTSKTLSGNRNSADSTNRTENVSSIEL</sequence>
<feature type="non-terminal residue" evidence="16">
    <location>
        <position position="1"/>
    </location>
</feature>
<evidence type="ECO:0000313" key="15">
    <source>
        <dbReference type="Proteomes" id="UP000192220"/>
    </source>
</evidence>
<dbReference type="InterPro" id="IPR000496">
    <property type="entry name" value="Brdyknn_rcpt"/>
</dbReference>
<keyword evidence="2" id="KW-1003">Cell membrane</keyword>
<dbReference type="Proteomes" id="UP000192220">
    <property type="component" value="Unplaced"/>
</dbReference>
<dbReference type="GO" id="GO:0019722">
    <property type="term" value="P:calcium-mediated signaling"/>
    <property type="evidence" value="ECO:0007669"/>
    <property type="project" value="TreeGrafter"/>
</dbReference>
<dbReference type="GO" id="GO:0060326">
    <property type="term" value="P:cell chemotaxis"/>
    <property type="evidence" value="ECO:0007669"/>
    <property type="project" value="TreeGrafter"/>
</dbReference>
<dbReference type="AlphaFoldDB" id="A0A2I4C8S9"/>
<keyword evidence="10 11" id="KW-0807">Transducer</keyword>
<evidence type="ECO:0000256" key="12">
    <source>
        <dbReference type="SAM" id="MobiDB-lite"/>
    </source>
</evidence>
<keyword evidence="6 13" id="KW-0472">Membrane</keyword>
<evidence type="ECO:0000256" key="9">
    <source>
        <dbReference type="ARBA" id="ARBA00023180"/>
    </source>
</evidence>
<organism evidence="15 16">
    <name type="scientific">Austrofundulus limnaeus</name>
    <name type="common">Annual killifish</name>
    <dbReference type="NCBI Taxonomy" id="52670"/>
    <lineage>
        <taxon>Eukaryota</taxon>
        <taxon>Metazoa</taxon>
        <taxon>Chordata</taxon>
        <taxon>Craniata</taxon>
        <taxon>Vertebrata</taxon>
        <taxon>Euteleostomi</taxon>
        <taxon>Actinopterygii</taxon>
        <taxon>Neopterygii</taxon>
        <taxon>Teleostei</taxon>
        <taxon>Neoteleostei</taxon>
        <taxon>Acanthomorphata</taxon>
        <taxon>Ovalentaria</taxon>
        <taxon>Atherinomorphae</taxon>
        <taxon>Cyprinodontiformes</taxon>
        <taxon>Rivulidae</taxon>
        <taxon>Austrofundulus</taxon>
    </lineage>
</organism>
<feature type="transmembrane region" description="Helical" evidence="13">
    <location>
        <begin position="256"/>
        <end position="275"/>
    </location>
</feature>
<keyword evidence="15" id="KW-1185">Reference proteome</keyword>
<evidence type="ECO:0000256" key="4">
    <source>
        <dbReference type="ARBA" id="ARBA00022989"/>
    </source>
</evidence>
<comment type="subcellular location">
    <subcellularLocation>
        <location evidence="1">Cell membrane</location>
        <topology evidence="1">Multi-pass membrane protein</topology>
    </subcellularLocation>
</comment>
<keyword evidence="5 11" id="KW-0297">G-protein coupled receptor</keyword>
<dbReference type="OrthoDB" id="6076970at2759"/>
<dbReference type="STRING" id="52670.A0A2I4C8S9"/>
<dbReference type="GeneID" id="106526339"/>
<proteinExistence type="inferred from homology"/>
<evidence type="ECO:0000256" key="6">
    <source>
        <dbReference type="ARBA" id="ARBA00023136"/>
    </source>
</evidence>
<protein>
    <submittedName>
        <fullName evidence="16">B2 bradykinin receptor-like</fullName>
    </submittedName>
</protein>
<feature type="transmembrane region" description="Helical" evidence="13">
    <location>
        <begin position="212"/>
        <end position="230"/>
    </location>
</feature>
<feature type="transmembrane region" description="Helical" evidence="13">
    <location>
        <begin position="12"/>
        <end position="30"/>
    </location>
</feature>
<feature type="domain" description="G-protein coupled receptors family 1 profile" evidence="14">
    <location>
        <begin position="22"/>
        <end position="272"/>
    </location>
</feature>
<reference evidence="16" key="1">
    <citation type="submission" date="2025-08" db="UniProtKB">
        <authorList>
            <consortium name="RefSeq"/>
        </authorList>
    </citation>
    <scope>IDENTIFICATION</scope>
    <source>
        <strain evidence="16">Quisiro</strain>
        <tissue evidence="16">Liver</tissue>
    </source>
</reference>
<feature type="transmembrane region" description="Helical" evidence="13">
    <location>
        <begin position="120"/>
        <end position="143"/>
    </location>
</feature>
<dbReference type="PANTHER" id="PTHR10489">
    <property type="entry name" value="CELL ADHESION MOLECULE"/>
    <property type="match status" value="1"/>
</dbReference>